<dbReference type="EMBL" id="JANAVB010004914">
    <property type="protein sequence ID" value="KAJ6847757.1"/>
    <property type="molecule type" value="Genomic_DNA"/>
</dbReference>
<evidence type="ECO:0000256" key="1">
    <source>
        <dbReference type="ARBA" id="ARBA00009995"/>
    </source>
</evidence>
<dbReference type="AlphaFoldDB" id="A0AAX6I4H6"/>
<comment type="caution">
    <text evidence="3">The sequence shown here is derived from an EMBL/GenBank/DDBJ whole genome shotgun (WGS) entry which is preliminary data.</text>
</comment>
<dbReference type="Proteomes" id="UP001140949">
    <property type="component" value="Unassembled WGS sequence"/>
</dbReference>
<evidence type="ECO:0000256" key="2">
    <source>
        <dbReference type="SAM" id="MobiDB-lite"/>
    </source>
</evidence>
<reference evidence="3" key="1">
    <citation type="journal article" date="2023" name="GigaByte">
        <title>Genome assembly of the bearded iris, Iris pallida Lam.</title>
        <authorList>
            <person name="Bruccoleri R.E."/>
            <person name="Oakeley E.J."/>
            <person name="Faust A.M.E."/>
            <person name="Altorfer M."/>
            <person name="Dessus-Babus S."/>
            <person name="Burckhardt D."/>
            <person name="Oertli M."/>
            <person name="Naumann U."/>
            <person name="Petersen F."/>
            <person name="Wong J."/>
        </authorList>
    </citation>
    <scope>NUCLEOTIDE SEQUENCE</scope>
    <source>
        <strain evidence="3">GSM-AAB239-AS_SAM_17_03QT</strain>
    </source>
</reference>
<name>A0AAX6I4H6_IRIPA</name>
<evidence type="ECO:0000313" key="4">
    <source>
        <dbReference type="Proteomes" id="UP001140949"/>
    </source>
</evidence>
<dbReference type="Gene3D" id="3.40.50.2000">
    <property type="entry name" value="Glycogen Phosphorylase B"/>
    <property type="match status" value="1"/>
</dbReference>
<reference evidence="3" key="2">
    <citation type="submission" date="2023-04" db="EMBL/GenBank/DDBJ databases">
        <authorList>
            <person name="Bruccoleri R.E."/>
            <person name="Oakeley E.J."/>
            <person name="Faust A.-M."/>
            <person name="Dessus-Babus S."/>
            <person name="Altorfer M."/>
            <person name="Burckhardt D."/>
            <person name="Oertli M."/>
            <person name="Naumann U."/>
            <person name="Petersen F."/>
            <person name="Wong J."/>
        </authorList>
    </citation>
    <scope>NUCLEOTIDE SEQUENCE</scope>
    <source>
        <strain evidence="3">GSM-AAB239-AS_SAM_17_03QT</strain>
        <tissue evidence="3">Leaf</tissue>
    </source>
</reference>
<dbReference type="SUPFAM" id="SSF53756">
    <property type="entry name" value="UDP-Glycosyltransferase/glycogen phosphorylase"/>
    <property type="match status" value="1"/>
</dbReference>
<organism evidence="3 4">
    <name type="scientific">Iris pallida</name>
    <name type="common">Sweet iris</name>
    <dbReference type="NCBI Taxonomy" id="29817"/>
    <lineage>
        <taxon>Eukaryota</taxon>
        <taxon>Viridiplantae</taxon>
        <taxon>Streptophyta</taxon>
        <taxon>Embryophyta</taxon>
        <taxon>Tracheophyta</taxon>
        <taxon>Spermatophyta</taxon>
        <taxon>Magnoliopsida</taxon>
        <taxon>Liliopsida</taxon>
        <taxon>Asparagales</taxon>
        <taxon>Iridaceae</taxon>
        <taxon>Iridoideae</taxon>
        <taxon>Irideae</taxon>
        <taxon>Iris</taxon>
    </lineage>
</organism>
<feature type="region of interest" description="Disordered" evidence="2">
    <location>
        <begin position="312"/>
        <end position="333"/>
    </location>
</feature>
<keyword evidence="4" id="KW-1185">Reference proteome</keyword>
<comment type="similarity">
    <text evidence="1">Belongs to the UDP-glycosyltransferase family.</text>
</comment>
<gene>
    <name evidence="3" type="ORF">M6B38_275950</name>
</gene>
<accession>A0AAX6I4H6</accession>
<protein>
    <submittedName>
        <fullName evidence="3">UDP-glycosyltransferase 73C6-like</fullName>
    </submittedName>
</protein>
<dbReference type="PANTHER" id="PTHR48047:SF182">
    <property type="entry name" value="GLYCOSYLTRANSFERASE"/>
    <property type="match status" value="1"/>
</dbReference>
<sequence>MIPMVDMARLLASRGATVSFVTTPVNAARIKPVIDGASDAGLPIRFVEFKLPCEEAGVPEGCESFDLLPSVDFYKPLFEAIIMLREPLKLYLEQAKPRASCMVTDYCNWWTSEVARELNIARLVFHGPSCFYLLSSRNIHRSKVYERVADEHECVVVPGLPQRIEITRAGLVCRLERDAGESDGGGGSGGRSVDKHLPRIGVRAHCSLHRVHKEDGTAHRTVVPLQQGCQEQGHKGGQALRRGASDIALAGLDGAEVGSLRQLWQPRQNAASAADRGGLRAGGIRPAVRLGDQGGGEVHGGGEMDVRRVRGEDEGEEPGNHRVGAAGGDTVAPGGGGVHDALRLEFDSGGDIVGSADDNVAALCRPVPQREARG</sequence>
<dbReference type="PANTHER" id="PTHR48047">
    <property type="entry name" value="GLYCOSYLTRANSFERASE"/>
    <property type="match status" value="1"/>
</dbReference>
<proteinExistence type="inferred from homology"/>
<evidence type="ECO:0000313" key="3">
    <source>
        <dbReference type="EMBL" id="KAJ6847757.1"/>
    </source>
</evidence>
<dbReference type="GO" id="GO:0035251">
    <property type="term" value="F:UDP-glucosyltransferase activity"/>
    <property type="evidence" value="ECO:0007669"/>
    <property type="project" value="TreeGrafter"/>
</dbReference>